<gene>
    <name evidence="1" type="ORF">FOMPIDRAFT_1031119</name>
</gene>
<proteinExistence type="predicted"/>
<evidence type="ECO:0000313" key="2">
    <source>
        <dbReference type="Proteomes" id="UP000015241"/>
    </source>
</evidence>
<dbReference type="EMBL" id="KE504160">
    <property type="protein sequence ID" value="EPS99011.1"/>
    <property type="molecule type" value="Genomic_DNA"/>
</dbReference>
<dbReference type="Gene3D" id="2.60.120.260">
    <property type="entry name" value="Galactose-binding domain-like"/>
    <property type="match status" value="1"/>
</dbReference>
<accession>S8E1E4</accession>
<name>S8E1E4_FOMSC</name>
<organism evidence="1 2">
    <name type="scientific">Fomitopsis schrenkii</name>
    <name type="common">Brown rot fungus</name>
    <dbReference type="NCBI Taxonomy" id="2126942"/>
    <lineage>
        <taxon>Eukaryota</taxon>
        <taxon>Fungi</taxon>
        <taxon>Dikarya</taxon>
        <taxon>Basidiomycota</taxon>
        <taxon>Agaricomycotina</taxon>
        <taxon>Agaricomycetes</taxon>
        <taxon>Polyporales</taxon>
        <taxon>Fomitopsis</taxon>
    </lineage>
</organism>
<sequence length="304" mass="32694">MAAALSPYGPATFVLTDQSAILRFFPHRDGLITDNWNLTYSDSDFADWSYDHNFGSGTSSHRTVLEGAYVVVDWAGTAFWMHGESAGVFEAFIDGEAVPASPGNDPLDPNVLFNKTDLPYGLHTAILNVIEGEVSITGAYITVGLGPTETIPEVRNIYAVNNSTSPPTVNPLFVGDAADWSATTLYTNQTADGYSCLTTSTYGATLKFTLNETVGFMLIGSDDWTQGLFTVAVSSDTPGATSSVTDNTIQYSPRALWSQLNVPKYMATGLDRNATYTVEITNLGANFNLAIVAVYDAVSFPKPR</sequence>
<dbReference type="HOGENOM" id="CLU_066473_0_0_1"/>
<protein>
    <submittedName>
        <fullName evidence="1">Uncharacterized protein</fullName>
    </submittedName>
</protein>
<keyword evidence="2" id="KW-1185">Reference proteome</keyword>
<dbReference type="AlphaFoldDB" id="S8E1E4"/>
<dbReference type="OrthoDB" id="2576334at2759"/>
<dbReference type="STRING" id="743788.S8E1E4"/>
<evidence type="ECO:0000313" key="1">
    <source>
        <dbReference type="EMBL" id="EPS99011.1"/>
    </source>
</evidence>
<dbReference type="InParanoid" id="S8E1E4"/>
<dbReference type="Proteomes" id="UP000015241">
    <property type="component" value="Unassembled WGS sequence"/>
</dbReference>
<reference evidence="1 2" key="1">
    <citation type="journal article" date="2012" name="Science">
        <title>The Paleozoic origin of enzymatic lignin decomposition reconstructed from 31 fungal genomes.</title>
        <authorList>
            <person name="Floudas D."/>
            <person name="Binder M."/>
            <person name="Riley R."/>
            <person name="Barry K."/>
            <person name="Blanchette R.A."/>
            <person name="Henrissat B."/>
            <person name="Martinez A.T."/>
            <person name="Otillar R."/>
            <person name="Spatafora J.W."/>
            <person name="Yadav J.S."/>
            <person name="Aerts A."/>
            <person name="Benoit I."/>
            <person name="Boyd A."/>
            <person name="Carlson A."/>
            <person name="Copeland A."/>
            <person name="Coutinho P.M."/>
            <person name="de Vries R.P."/>
            <person name="Ferreira P."/>
            <person name="Findley K."/>
            <person name="Foster B."/>
            <person name="Gaskell J."/>
            <person name="Glotzer D."/>
            <person name="Gorecki P."/>
            <person name="Heitman J."/>
            <person name="Hesse C."/>
            <person name="Hori C."/>
            <person name="Igarashi K."/>
            <person name="Jurgens J.A."/>
            <person name="Kallen N."/>
            <person name="Kersten P."/>
            <person name="Kohler A."/>
            <person name="Kuees U."/>
            <person name="Kumar T.K.A."/>
            <person name="Kuo A."/>
            <person name="LaButti K."/>
            <person name="Larrondo L.F."/>
            <person name="Lindquist E."/>
            <person name="Ling A."/>
            <person name="Lombard V."/>
            <person name="Lucas S."/>
            <person name="Lundell T."/>
            <person name="Martin R."/>
            <person name="McLaughlin D.J."/>
            <person name="Morgenstern I."/>
            <person name="Morin E."/>
            <person name="Murat C."/>
            <person name="Nagy L.G."/>
            <person name="Nolan M."/>
            <person name="Ohm R.A."/>
            <person name="Patyshakuliyeva A."/>
            <person name="Rokas A."/>
            <person name="Ruiz-Duenas F.J."/>
            <person name="Sabat G."/>
            <person name="Salamov A."/>
            <person name="Samejima M."/>
            <person name="Schmutz J."/>
            <person name="Slot J.C."/>
            <person name="St John F."/>
            <person name="Stenlid J."/>
            <person name="Sun H."/>
            <person name="Sun S."/>
            <person name="Syed K."/>
            <person name="Tsang A."/>
            <person name="Wiebenga A."/>
            <person name="Young D."/>
            <person name="Pisabarro A."/>
            <person name="Eastwood D.C."/>
            <person name="Martin F."/>
            <person name="Cullen D."/>
            <person name="Grigoriev I.V."/>
            <person name="Hibbett D.S."/>
        </authorList>
    </citation>
    <scope>NUCLEOTIDE SEQUENCE</scope>
    <source>
        <strain evidence="2">FP-58527</strain>
    </source>
</reference>